<name>A0A9P6HV44_9PEZI</name>
<organism evidence="4 5">
    <name type="scientific">Colletotrichum karsti</name>
    <dbReference type="NCBI Taxonomy" id="1095194"/>
    <lineage>
        <taxon>Eukaryota</taxon>
        <taxon>Fungi</taxon>
        <taxon>Dikarya</taxon>
        <taxon>Ascomycota</taxon>
        <taxon>Pezizomycotina</taxon>
        <taxon>Sordariomycetes</taxon>
        <taxon>Hypocreomycetidae</taxon>
        <taxon>Glomerellales</taxon>
        <taxon>Glomerellaceae</taxon>
        <taxon>Colletotrichum</taxon>
        <taxon>Colletotrichum boninense species complex</taxon>
    </lineage>
</organism>
<sequence length="995" mass="98753">MRARSLAGLAAMGLAGLASADPVPLPIPGPGDGALYTCPPASTQTIFVTVGSGSDPVPSVAVQTLTATVWPGAEQPTSPAYPTPVYPSLPPTLTVTIDSYGPPTGGSQYTGPRPWNSGAALTSTVYVPAAPAGSVASDPGNAGGNPPASIIPSDQVTPGSPDGSGRGTTTVYTFPGQTPPAFPWNPTQPAPGPGTDGVVVFSTTLYNTRPGSGGTPTVDTLVTCFTVTFPPATGTAPPVGPPNAGVSVGTVVVPTMVPGPDGSLSYSLHTMLSTFTPGVGTAAPPASVITTTYVFPGSPTDTAGQDPATGTPVVATITLTVPEPPATAGVSQPPTGPGAPGAPGAPGNSGIPSGPVTVTVIQPNPSNPAAPGTVFVTAGVPPSGGVPGTPGSGGSQTTAQSNTIPGSYGDSDPSAGLPPAVTVTAPAGSGNTQAPAGGLPGPVTVTVPAGSGNTQVPAGGSPVTVTVPAGSVFSQDPNAGLPSAVTVTVPAGSANPQDPAGGVPVTASPAGGAGASSILGGYSDPAQAPSAAPGTGAGAPVSGAPGSLGSPSVITLWPTIANTVQGPVETAPNTVPGAGVTAVDSALPVTGTKTSCTSTLVDSTSVEPAVSSVVVSSVLTSTLVNAVPQSTTTYLFPFESLVTSVSTAVFTGDVAGGSPTTTQAAVSDAGGAGQPSVLSSLILSTWIQSTLVPATAVSTSQATISDAGGAGQPTVLSSLILSTWVQSTLIQSTLVSVPTPAAVERRGIQKRQGNSTLTSTAPISVATPMCTGTTEVGTLTLDFDDLDKFGPIYNPYHRFWFSKGFLVGPPPKMPYLPSSGGQLVEFVPPMLSNSTGQFSNDTAQIGMGKQASSPCFQFNFYGARLGCDARVPDQLCEFTFTGYKWDAAQGNETEAVSQKTWVPSCPKMDGCALTPFSATGFDGLSSILVTLRVDGRPQVWWADDLQVGWTKNDCDSATCRQQPVALDVASDNDPLWYWTRAGMRVLKPSRIHKHF</sequence>
<reference evidence="4" key="1">
    <citation type="submission" date="2020-03" db="EMBL/GenBank/DDBJ databases">
        <authorList>
            <person name="He L."/>
        </authorList>
    </citation>
    <scope>NUCLEOTIDE SEQUENCE</scope>
    <source>
        <strain evidence="4">CkLH20</strain>
    </source>
</reference>
<evidence type="ECO:0000313" key="4">
    <source>
        <dbReference type="EMBL" id="KAF9870457.1"/>
    </source>
</evidence>
<feature type="compositionally biased region" description="Low complexity" evidence="1">
    <location>
        <begin position="525"/>
        <end position="544"/>
    </location>
</feature>
<accession>A0A9P6HV44</accession>
<comment type="caution">
    <text evidence="4">The sequence shown here is derived from an EMBL/GenBank/DDBJ whole genome shotgun (WGS) entry which is preliminary data.</text>
</comment>
<evidence type="ECO:0000256" key="2">
    <source>
        <dbReference type="SAM" id="SignalP"/>
    </source>
</evidence>
<proteinExistence type="predicted"/>
<feature type="region of interest" description="Disordered" evidence="1">
    <location>
        <begin position="136"/>
        <end position="169"/>
    </location>
</feature>
<dbReference type="Proteomes" id="UP000781932">
    <property type="component" value="Unassembled WGS sequence"/>
</dbReference>
<feature type="domain" description="DUF7371" evidence="3">
    <location>
        <begin position="775"/>
        <end position="960"/>
    </location>
</feature>
<keyword evidence="5" id="KW-1185">Reference proteome</keyword>
<evidence type="ECO:0000313" key="5">
    <source>
        <dbReference type="Proteomes" id="UP000781932"/>
    </source>
</evidence>
<dbReference type="GeneID" id="62167912"/>
<dbReference type="RefSeq" id="XP_038739918.1">
    <property type="nucleotide sequence ID" value="XM_038894838.1"/>
</dbReference>
<feature type="compositionally biased region" description="Low complexity" evidence="1">
    <location>
        <begin position="345"/>
        <end position="355"/>
    </location>
</feature>
<dbReference type="OrthoDB" id="5385013at2759"/>
<gene>
    <name evidence="4" type="ORF">CkaCkLH20_12124</name>
</gene>
<feature type="chain" id="PRO_5040324257" description="DUF7371 domain-containing protein" evidence="2">
    <location>
        <begin position="21"/>
        <end position="995"/>
    </location>
</feature>
<dbReference type="EMBL" id="JAATWM020000054">
    <property type="protein sequence ID" value="KAF9870457.1"/>
    <property type="molecule type" value="Genomic_DNA"/>
</dbReference>
<evidence type="ECO:0000256" key="1">
    <source>
        <dbReference type="SAM" id="MobiDB-lite"/>
    </source>
</evidence>
<feature type="region of interest" description="Disordered" evidence="1">
    <location>
        <begin position="323"/>
        <end position="460"/>
    </location>
</feature>
<reference evidence="4" key="2">
    <citation type="submission" date="2020-11" db="EMBL/GenBank/DDBJ databases">
        <title>Whole genome sequencing of Colletotrichum sp.</title>
        <authorList>
            <person name="Li H."/>
        </authorList>
    </citation>
    <scope>NUCLEOTIDE SEQUENCE</scope>
    <source>
        <strain evidence="4">CkLH20</strain>
    </source>
</reference>
<feature type="compositionally biased region" description="Gly residues" evidence="1">
    <location>
        <begin position="385"/>
        <end position="394"/>
    </location>
</feature>
<evidence type="ECO:0000259" key="3">
    <source>
        <dbReference type="Pfam" id="PF24086"/>
    </source>
</evidence>
<dbReference type="AlphaFoldDB" id="A0A9P6HV44"/>
<feature type="region of interest" description="Disordered" evidence="1">
    <location>
        <begin position="516"/>
        <end position="544"/>
    </location>
</feature>
<protein>
    <recommendedName>
        <fullName evidence="3">DUF7371 domain-containing protein</fullName>
    </recommendedName>
</protein>
<dbReference type="Pfam" id="PF24086">
    <property type="entry name" value="DUF7371"/>
    <property type="match status" value="1"/>
</dbReference>
<dbReference type="InterPro" id="IPR055795">
    <property type="entry name" value="DUF7371"/>
</dbReference>
<keyword evidence="2" id="KW-0732">Signal</keyword>
<feature type="signal peptide" evidence="2">
    <location>
        <begin position="1"/>
        <end position="20"/>
    </location>
</feature>